<comment type="caution">
    <text evidence="1">The sequence shown here is derived from an EMBL/GenBank/DDBJ whole genome shotgun (WGS) entry which is preliminary data.</text>
</comment>
<sequence length="185" mass="20597">MKDWLTDRAREFASLRGTHVESWVGVEWALREDVPGTGPQFHDPSVPFLQLWGLQAVLADGQGVSVGTYQHDTDFGLWIDPWADFRGKLQDERLWTGSTRWRALTELPTGHVDEVTVVVDEGVLAEVLLRIAGRPLLLMAGEASETEEGGLTFLRLDESVLAFTDPAAADLIPWNPPRQRLAQTP</sequence>
<evidence type="ECO:0000313" key="2">
    <source>
        <dbReference type="Proteomes" id="UP000649573"/>
    </source>
</evidence>
<keyword evidence="2" id="KW-1185">Reference proteome</keyword>
<name>A0ABQ2UHR4_9PSEU</name>
<reference evidence="2" key="1">
    <citation type="journal article" date="2019" name="Int. J. Syst. Evol. Microbiol.">
        <title>The Global Catalogue of Microorganisms (GCM) 10K type strain sequencing project: providing services to taxonomists for standard genome sequencing and annotation.</title>
        <authorList>
            <consortium name="The Broad Institute Genomics Platform"/>
            <consortium name="The Broad Institute Genome Sequencing Center for Infectious Disease"/>
            <person name="Wu L."/>
            <person name="Ma J."/>
        </authorList>
    </citation>
    <scope>NUCLEOTIDE SEQUENCE [LARGE SCALE GENOMIC DNA]</scope>
    <source>
        <strain evidence="2">JCM 3296</strain>
    </source>
</reference>
<dbReference type="EMBL" id="BMRE01000007">
    <property type="protein sequence ID" value="GGU31286.1"/>
    <property type="molecule type" value="Genomic_DNA"/>
</dbReference>
<proteinExistence type="predicted"/>
<dbReference type="RefSeq" id="WP_229812481.1">
    <property type="nucleotide sequence ID" value="NZ_BMRE01000007.1"/>
</dbReference>
<organism evidence="1 2">
    <name type="scientific">Lentzea flava</name>
    <dbReference type="NCBI Taxonomy" id="103732"/>
    <lineage>
        <taxon>Bacteria</taxon>
        <taxon>Bacillati</taxon>
        <taxon>Actinomycetota</taxon>
        <taxon>Actinomycetes</taxon>
        <taxon>Pseudonocardiales</taxon>
        <taxon>Pseudonocardiaceae</taxon>
        <taxon>Lentzea</taxon>
    </lineage>
</organism>
<protein>
    <submittedName>
        <fullName evidence="1">Uncharacterized protein</fullName>
    </submittedName>
</protein>
<accession>A0ABQ2UHR4</accession>
<evidence type="ECO:0000313" key="1">
    <source>
        <dbReference type="EMBL" id="GGU31286.1"/>
    </source>
</evidence>
<dbReference type="Proteomes" id="UP000649573">
    <property type="component" value="Unassembled WGS sequence"/>
</dbReference>
<gene>
    <name evidence="1" type="ORF">GCM10010178_24510</name>
</gene>